<organism evidence="10 11">
    <name type="scientific">Orchesella dallaii</name>
    <dbReference type="NCBI Taxonomy" id="48710"/>
    <lineage>
        <taxon>Eukaryota</taxon>
        <taxon>Metazoa</taxon>
        <taxon>Ecdysozoa</taxon>
        <taxon>Arthropoda</taxon>
        <taxon>Hexapoda</taxon>
        <taxon>Collembola</taxon>
        <taxon>Entomobryomorpha</taxon>
        <taxon>Entomobryoidea</taxon>
        <taxon>Orchesellidae</taxon>
        <taxon>Orchesellinae</taxon>
        <taxon>Orchesella</taxon>
    </lineage>
</organism>
<feature type="transmembrane region" description="Helical" evidence="9">
    <location>
        <begin position="98"/>
        <end position="116"/>
    </location>
</feature>
<keyword evidence="6" id="KW-0675">Receptor</keyword>
<evidence type="ECO:0000256" key="8">
    <source>
        <dbReference type="SAM" id="MobiDB-lite"/>
    </source>
</evidence>
<evidence type="ECO:0000256" key="3">
    <source>
        <dbReference type="ARBA" id="ARBA00022692"/>
    </source>
</evidence>
<keyword evidence="11" id="KW-1185">Reference proteome</keyword>
<comment type="caution">
    <text evidence="10">The sequence shown here is derived from an EMBL/GenBank/DDBJ whole genome shotgun (WGS) entry which is preliminary data.</text>
</comment>
<dbReference type="PANTHER" id="PTHR21143:SF121">
    <property type="entry name" value="GUSTATORY AND ODORANT RECEPTOR 21A"/>
    <property type="match status" value="1"/>
</dbReference>
<dbReference type="Proteomes" id="UP001642540">
    <property type="component" value="Unassembled WGS sequence"/>
</dbReference>
<dbReference type="EMBL" id="CAXLJM020000057">
    <property type="protein sequence ID" value="CAL8117870.1"/>
    <property type="molecule type" value="Genomic_DNA"/>
</dbReference>
<evidence type="ECO:0008006" key="12">
    <source>
        <dbReference type="Google" id="ProtNLM"/>
    </source>
</evidence>
<evidence type="ECO:0000313" key="10">
    <source>
        <dbReference type="EMBL" id="CAL8117870.1"/>
    </source>
</evidence>
<dbReference type="InterPro" id="IPR013604">
    <property type="entry name" value="7TM_chemorcpt"/>
</dbReference>
<dbReference type="PANTHER" id="PTHR21143">
    <property type="entry name" value="INVERTEBRATE GUSTATORY RECEPTOR"/>
    <property type="match status" value="1"/>
</dbReference>
<evidence type="ECO:0000256" key="7">
    <source>
        <dbReference type="ARBA" id="ARBA00023224"/>
    </source>
</evidence>
<feature type="transmembrane region" description="Helical" evidence="9">
    <location>
        <begin position="217"/>
        <end position="238"/>
    </location>
</feature>
<feature type="transmembrane region" description="Helical" evidence="9">
    <location>
        <begin position="136"/>
        <end position="156"/>
    </location>
</feature>
<feature type="transmembrane region" description="Helical" evidence="9">
    <location>
        <begin position="367"/>
        <end position="389"/>
    </location>
</feature>
<protein>
    <recommendedName>
        <fullName evidence="12">Gustatory receptor</fullName>
    </recommendedName>
</protein>
<gene>
    <name evidence="10" type="ORF">ODALV1_LOCUS17876</name>
</gene>
<evidence type="ECO:0000256" key="2">
    <source>
        <dbReference type="ARBA" id="ARBA00022475"/>
    </source>
</evidence>
<evidence type="ECO:0000256" key="5">
    <source>
        <dbReference type="ARBA" id="ARBA00023136"/>
    </source>
</evidence>
<evidence type="ECO:0000256" key="9">
    <source>
        <dbReference type="SAM" id="Phobius"/>
    </source>
</evidence>
<keyword evidence="5 9" id="KW-0472">Membrane</keyword>
<reference evidence="10 11" key="1">
    <citation type="submission" date="2024-08" db="EMBL/GenBank/DDBJ databases">
        <authorList>
            <person name="Cucini C."/>
            <person name="Frati F."/>
        </authorList>
    </citation>
    <scope>NUCLEOTIDE SEQUENCE [LARGE SCALE GENOMIC DNA]</scope>
</reference>
<sequence length="500" mass="56524">MVVPQKNELILVASAISYSFPSSSPIENRKRSIYPSTQTPPSSLEPRNRDEEIQQTIRKYLMELFRGSQKITLVLGIYLLHEDATTGKISFNFWSKSTFFVFLRVFLIVFVGYLFLTYSDSYGAIFGGWGETERFSHVLSVVTILICDSIFTFFSFRDVKNMTVFYANLYNFIFETTTLAVSTLGGIGGGSGHERRMILAQYIKRLKSIQWSIDRKVYVIVVCSVLAYACSIVPAWILASTLQETEELDTVLLFGLPILNLVYVSLHNLRQVVYYAPIGALKSIWFSLSVLNDLVSYEVTSKDDDEDDGKKGKKKEERISKLLEQFQTVYDLVEDVNVRFQWILITGSISLLVTITCSAFEFCTWSAAGGILPVVVSLSCVLSNAMTFYEICAASSDVTREAKACMTLLRDVGPSVAHNRELFHKITMWHMEGTIQPPTISPGYFFTLRRRVLPPIVAMLITYLLVLVQFNLKDTENGSGEKDDVLEILRNHSLIAAYEN</sequence>
<feature type="transmembrane region" description="Helical" evidence="9">
    <location>
        <begin position="340"/>
        <end position="360"/>
    </location>
</feature>
<proteinExistence type="predicted"/>
<comment type="subcellular location">
    <subcellularLocation>
        <location evidence="1">Cell membrane</location>
        <topology evidence="1">Multi-pass membrane protein</topology>
    </subcellularLocation>
</comment>
<feature type="region of interest" description="Disordered" evidence="8">
    <location>
        <begin position="22"/>
        <end position="49"/>
    </location>
</feature>
<accession>A0ABP1R6U4</accession>
<keyword evidence="7" id="KW-0807">Transducer</keyword>
<keyword evidence="3 9" id="KW-0812">Transmembrane</keyword>
<evidence type="ECO:0000313" key="11">
    <source>
        <dbReference type="Proteomes" id="UP001642540"/>
    </source>
</evidence>
<dbReference type="Pfam" id="PF08395">
    <property type="entry name" value="7tm_7"/>
    <property type="match status" value="1"/>
</dbReference>
<feature type="transmembrane region" description="Helical" evidence="9">
    <location>
        <begin position="273"/>
        <end position="291"/>
    </location>
</feature>
<evidence type="ECO:0000256" key="6">
    <source>
        <dbReference type="ARBA" id="ARBA00023170"/>
    </source>
</evidence>
<evidence type="ECO:0000256" key="4">
    <source>
        <dbReference type="ARBA" id="ARBA00022989"/>
    </source>
</evidence>
<feature type="transmembrane region" description="Helical" evidence="9">
    <location>
        <begin position="452"/>
        <end position="472"/>
    </location>
</feature>
<name>A0ABP1R6U4_9HEXA</name>
<keyword evidence="2" id="KW-1003">Cell membrane</keyword>
<feature type="transmembrane region" description="Helical" evidence="9">
    <location>
        <begin position="250"/>
        <end position="266"/>
    </location>
</feature>
<keyword evidence="4 9" id="KW-1133">Transmembrane helix</keyword>
<evidence type="ECO:0000256" key="1">
    <source>
        <dbReference type="ARBA" id="ARBA00004651"/>
    </source>
</evidence>